<gene>
    <name evidence="3" type="ORF">FQA47_015976</name>
</gene>
<name>A0A834FB43_ORYME</name>
<dbReference type="Pfam" id="PF01770">
    <property type="entry name" value="Folate_carrier"/>
    <property type="match status" value="1"/>
</dbReference>
<evidence type="ECO:0000313" key="3">
    <source>
        <dbReference type="EMBL" id="KAF6731900.1"/>
    </source>
</evidence>
<dbReference type="EMBL" id="WKFB01000203">
    <property type="protein sequence ID" value="KAF6731900.1"/>
    <property type="molecule type" value="Genomic_DNA"/>
</dbReference>
<organism evidence="3 4">
    <name type="scientific">Oryzias melastigma</name>
    <name type="common">Marine medaka</name>
    <dbReference type="NCBI Taxonomy" id="30732"/>
    <lineage>
        <taxon>Eukaryota</taxon>
        <taxon>Metazoa</taxon>
        <taxon>Chordata</taxon>
        <taxon>Craniata</taxon>
        <taxon>Vertebrata</taxon>
        <taxon>Euteleostomi</taxon>
        <taxon>Actinopterygii</taxon>
        <taxon>Neopterygii</taxon>
        <taxon>Teleostei</taxon>
        <taxon>Neoteleostei</taxon>
        <taxon>Acanthomorphata</taxon>
        <taxon>Ovalentaria</taxon>
        <taxon>Atherinomorphae</taxon>
        <taxon>Beloniformes</taxon>
        <taxon>Adrianichthyidae</taxon>
        <taxon>Oryziinae</taxon>
        <taxon>Oryzias</taxon>
    </lineage>
</organism>
<comment type="caution">
    <text evidence="3">The sequence shown here is derived from an EMBL/GenBank/DDBJ whole genome shotgun (WGS) entry which is preliminary data.</text>
</comment>
<dbReference type="AlphaFoldDB" id="A0A834FB43"/>
<evidence type="ECO:0000256" key="2">
    <source>
        <dbReference type="SAM" id="MobiDB-lite"/>
    </source>
</evidence>
<dbReference type="GO" id="GO:0090482">
    <property type="term" value="F:vitamin transmembrane transporter activity"/>
    <property type="evidence" value="ECO:0007669"/>
    <property type="project" value="InterPro"/>
</dbReference>
<proteinExistence type="inferred from homology"/>
<evidence type="ECO:0000313" key="4">
    <source>
        <dbReference type="Proteomes" id="UP000646548"/>
    </source>
</evidence>
<reference evidence="3" key="1">
    <citation type="journal article" name="BMC Genomics">
        <title>Long-read sequencing and de novo genome assembly of marine medaka (Oryzias melastigma).</title>
        <authorList>
            <person name="Liang P."/>
            <person name="Saqib H.S.A."/>
            <person name="Ni X."/>
            <person name="Shen Y."/>
        </authorList>
    </citation>
    <scope>NUCLEOTIDE SEQUENCE</scope>
    <source>
        <strain evidence="3">Bigg-433</strain>
    </source>
</reference>
<dbReference type="GO" id="GO:0016020">
    <property type="term" value="C:membrane"/>
    <property type="evidence" value="ECO:0007669"/>
    <property type="project" value="InterPro"/>
</dbReference>
<sequence length="139" mass="15739">VQEPSALLLRSSKVRRYLKLTREARLLLSECTLRVRFSRSDQQGVLAPPRARTQLREERPEAEPPGGRSGGIMTVFNPTLLLCAFGFSSSLRPFEPFITAFLLGPDKNLTETQTEVGLVLFLDPPRLFLSYFLLISFIR</sequence>
<protein>
    <submittedName>
        <fullName evidence="3">Thiamine transporter 1</fullName>
    </submittedName>
</protein>
<feature type="non-terminal residue" evidence="3">
    <location>
        <position position="1"/>
    </location>
</feature>
<evidence type="ECO:0000256" key="1">
    <source>
        <dbReference type="ARBA" id="ARBA00005773"/>
    </source>
</evidence>
<dbReference type="InterPro" id="IPR002666">
    <property type="entry name" value="Folate_carrier"/>
</dbReference>
<dbReference type="Proteomes" id="UP000646548">
    <property type="component" value="Unassembled WGS sequence"/>
</dbReference>
<feature type="region of interest" description="Disordered" evidence="2">
    <location>
        <begin position="42"/>
        <end position="69"/>
    </location>
</feature>
<comment type="similarity">
    <text evidence="1">Belongs to the reduced folate carrier (RFC) transporter (TC 2.A.48) family.</text>
</comment>
<accession>A0A834FB43</accession>